<gene>
    <name evidence="2" type="ORF">M5K25_016765</name>
</gene>
<reference evidence="2 3" key="1">
    <citation type="journal article" date="2024" name="Plant Biotechnol. J.">
        <title>Dendrobium thyrsiflorum genome and its molecular insights into genes involved in important horticultural traits.</title>
        <authorList>
            <person name="Chen B."/>
            <person name="Wang J.Y."/>
            <person name="Zheng P.J."/>
            <person name="Li K.L."/>
            <person name="Liang Y.M."/>
            <person name="Chen X.F."/>
            <person name="Zhang C."/>
            <person name="Zhao X."/>
            <person name="He X."/>
            <person name="Zhang G.Q."/>
            <person name="Liu Z.J."/>
            <person name="Xu Q."/>
        </authorList>
    </citation>
    <scope>NUCLEOTIDE SEQUENCE [LARGE SCALE GENOMIC DNA]</scope>
    <source>
        <strain evidence="2">GZMU011</strain>
    </source>
</reference>
<accession>A0ABD0UL05</accession>
<evidence type="ECO:0000313" key="3">
    <source>
        <dbReference type="Proteomes" id="UP001552299"/>
    </source>
</evidence>
<proteinExistence type="predicted"/>
<keyword evidence="1" id="KW-0472">Membrane</keyword>
<protein>
    <submittedName>
        <fullName evidence="2">Uncharacterized protein</fullName>
    </submittedName>
</protein>
<evidence type="ECO:0000313" key="2">
    <source>
        <dbReference type="EMBL" id="KAL0913314.1"/>
    </source>
</evidence>
<keyword evidence="1" id="KW-0812">Transmembrane</keyword>
<feature type="transmembrane region" description="Helical" evidence="1">
    <location>
        <begin position="46"/>
        <end position="64"/>
    </location>
</feature>
<feature type="transmembrane region" description="Helical" evidence="1">
    <location>
        <begin position="70"/>
        <end position="95"/>
    </location>
</feature>
<organism evidence="2 3">
    <name type="scientific">Dendrobium thyrsiflorum</name>
    <name type="common">Pinecone-like raceme dendrobium</name>
    <name type="synonym">Orchid</name>
    <dbReference type="NCBI Taxonomy" id="117978"/>
    <lineage>
        <taxon>Eukaryota</taxon>
        <taxon>Viridiplantae</taxon>
        <taxon>Streptophyta</taxon>
        <taxon>Embryophyta</taxon>
        <taxon>Tracheophyta</taxon>
        <taxon>Spermatophyta</taxon>
        <taxon>Magnoliopsida</taxon>
        <taxon>Liliopsida</taxon>
        <taxon>Asparagales</taxon>
        <taxon>Orchidaceae</taxon>
        <taxon>Epidendroideae</taxon>
        <taxon>Malaxideae</taxon>
        <taxon>Dendrobiinae</taxon>
        <taxon>Dendrobium</taxon>
    </lineage>
</organism>
<name>A0ABD0UL05_DENTH</name>
<sequence length="103" mass="11312">MAAAGHGVTVVGEWQNFGDERPFLDYLSSTWFMQRDRMLSVFKNQILESSAICLSFLLLVPLLIFRCVTFLLSFGGFSSALCLILATIVSFLGAADGIEVDVI</sequence>
<dbReference type="EMBL" id="JANQDX010000013">
    <property type="protein sequence ID" value="KAL0913314.1"/>
    <property type="molecule type" value="Genomic_DNA"/>
</dbReference>
<dbReference type="AlphaFoldDB" id="A0ABD0UL05"/>
<dbReference type="Proteomes" id="UP001552299">
    <property type="component" value="Unassembled WGS sequence"/>
</dbReference>
<keyword evidence="3" id="KW-1185">Reference proteome</keyword>
<keyword evidence="1" id="KW-1133">Transmembrane helix</keyword>
<comment type="caution">
    <text evidence="2">The sequence shown here is derived from an EMBL/GenBank/DDBJ whole genome shotgun (WGS) entry which is preliminary data.</text>
</comment>
<evidence type="ECO:0000256" key="1">
    <source>
        <dbReference type="SAM" id="Phobius"/>
    </source>
</evidence>